<name>A0A2D4MTA6_9SAUR</name>
<reference evidence="8" key="1">
    <citation type="submission" date="2017-07" db="EMBL/GenBank/DDBJ databases">
        <authorList>
            <person name="Mikheyev A."/>
            <person name="Grau M."/>
        </authorList>
    </citation>
    <scope>NUCLEOTIDE SEQUENCE</scope>
    <source>
        <tissue evidence="8">Venom_gland</tissue>
    </source>
</reference>
<dbReference type="EMBL" id="IACM01120428">
    <property type="protein sequence ID" value="LAB35993.1"/>
    <property type="molecule type" value="Transcribed_RNA"/>
</dbReference>
<feature type="domain" description="Fibronectin type-III" evidence="7">
    <location>
        <begin position="4"/>
        <end position="102"/>
    </location>
</feature>
<feature type="region of interest" description="Disordered" evidence="5">
    <location>
        <begin position="432"/>
        <end position="462"/>
    </location>
</feature>
<reference evidence="8" key="2">
    <citation type="submission" date="2017-11" db="EMBL/GenBank/DDBJ databases">
        <title>Coralsnake Venomics: Analyses of Venom Gland Transcriptomes and Proteomes of Six Brazilian Taxa.</title>
        <authorList>
            <person name="Aird S.D."/>
            <person name="Jorge da Silva N."/>
            <person name="Qiu L."/>
            <person name="Villar-Briones A."/>
            <person name="Aparecida-Saddi V."/>
            <person name="Campos-Telles M.P."/>
            <person name="Grau M."/>
            <person name="Mikheyev A.S."/>
        </authorList>
    </citation>
    <scope>NUCLEOTIDE SEQUENCE</scope>
    <source>
        <tissue evidence="8">Venom_gland</tissue>
    </source>
</reference>
<dbReference type="Pfam" id="PF01108">
    <property type="entry name" value="Tissue_fac"/>
    <property type="match status" value="1"/>
</dbReference>
<keyword evidence="6" id="KW-1133">Transmembrane helix</keyword>
<dbReference type="InterPro" id="IPR036116">
    <property type="entry name" value="FN3_sf"/>
</dbReference>
<sequence length="592" mass="67246">MKEFFIYWTLCSLAGNSLGERLPVIQKATFQSTNFENIFTWKIQGKTPPGTLYDVRYMTYGHPIWQNKPECQNITQNVCTLTNETENLTEYYHAEVRAVVPNCCISNWVRSPRFCPRENTNIENIDVKYTPSIQSIQFVIQPPYTPLRDENNSPLTVVDILKQLDINFQYEIIIFCAKTQVKWKKIEYNEEFNITDLDPNTEYNGTIHIRHTDKISKSCVFQVRTLSDNTWVPYLFGMLIFIILFTFGTVLYFMYKYVKQHTILQPTSLDFKGISRFQPLILNVEHALNPYDSSKIIQPGVRSAEISHHIQGMQEDQKLFNPTMTSYQQQPKMPPFQPLAQPLNGLSVGYAPQVIKNSQLRILGDNPSTLTYGLCIEGASHKANRGIKFDSFLSNGHYKAQRPERTNNELTTIQQKEGLVVETIPKIQHLPLQEDAEGPPQESPRLLGEWRPTTVDRSGGSYRKQAEVLPPSLEVGQSANLEGGDSLLLNVSPPHLFAHSSGHNFPQDPSTGQPPAFCLSAWSDNFLHSNPFGCQITNCLAQESWGLKSEPQSLDISPNILNLNQLHGPFPSLFNDLELKLQWDGSAEEATS</sequence>
<accession>A0A2D4MTA6</accession>
<evidence type="ECO:0000256" key="2">
    <source>
        <dbReference type="ARBA" id="ARBA00022729"/>
    </source>
</evidence>
<comment type="similarity">
    <text evidence="1">Belongs to the type II cytokine receptor family.</text>
</comment>
<dbReference type="PANTHER" id="PTHR20859:SF53">
    <property type="entry name" value="INTERLEUKIN-22 RECEPTOR SUBUNIT ALPHA-1"/>
    <property type="match status" value="1"/>
</dbReference>
<keyword evidence="6" id="KW-0812">Transmembrane</keyword>
<evidence type="ECO:0000256" key="4">
    <source>
        <dbReference type="ARBA" id="ARBA00023170"/>
    </source>
</evidence>
<keyword evidence="6" id="KW-0472">Membrane</keyword>
<evidence type="ECO:0000256" key="5">
    <source>
        <dbReference type="SAM" id="MobiDB-lite"/>
    </source>
</evidence>
<evidence type="ECO:0000259" key="7">
    <source>
        <dbReference type="Pfam" id="PF01108"/>
    </source>
</evidence>
<organism evidence="8">
    <name type="scientific">Micrurus spixii</name>
    <name type="common">Amazon coral snake</name>
    <dbReference type="NCBI Taxonomy" id="129469"/>
    <lineage>
        <taxon>Eukaryota</taxon>
        <taxon>Metazoa</taxon>
        <taxon>Chordata</taxon>
        <taxon>Craniata</taxon>
        <taxon>Vertebrata</taxon>
        <taxon>Euteleostomi</taxon>
        <taxon>Lepidosauria</taxon>
        <taxon>Squamata</taxon>
        <taxon>Bifurcata</taxon>
        <taxon>Unidentata</taxon>
        <taxon>Episquamata</taxon>
        <taxon>Toxicofera</taxon>
        <taxon>Serpentes</taxon>
        <taxon>Colubroidea</taxon>
        <taxon>Elapidae</taxon>
        <taxon>Elapinae</taxon>
        <taxon>Micrurus</taxon>
    </lineage>
</organism>
<dbReference type="Gene3D" id="2.60.40.10">
    <property type="entry name" value="Immunoglobulins"/>
    <property type="match status" value="2"/>
</dbReference>
<dbReference type="GO" id="GO:0005886">
    <property type="term" value="C:plasma membrane"/>
    <property type="evidence" value="ECO:0007669"/>
    <property type="project" value="TreeGrafter"/>
</dbReference>
<keyword evidence="3" id="KW-1015">Disulfide bond</keyword>
<dbReference type="FunFam" id="2.60.40.10:FF:000348">
    <property type="entry name" value="Interleukin 20 receptor subunit alpha"/>
    <property type="match status" value="1"/>
</dbReference>
<evidence type="ECO:0000256" key="3">
    <source>
        <dbReference type="ARBA" id="ARBA00023157"/>
    </source>
</evidence>
<dbReference type="AlphaFoldDB" id="A0A2D4MTA6"/>
<dbReference type="GO" id="GO:0004896">
    <property type="term" value="F:cytokine receptor activity"/>
    <property type="evidence" value="ECO:0007669"/>
    <property type="project" value="TreeGrafter"/>
</dbReference>
<proteinExistence type="inferred from homology"/>
<dbReference type="InterPro" id="IPR003961">
    <property type="entry name" value="FN3_dom"/>
</dbReference>
<dbReference type="PANTHER" id="PTHR20859">
    <property type="entry name" value="INTERFERON/INTERLEUKIN RECEPTOR"/>
    <property type="match status" value="1"/>
</dbReference>
<dbReference type="SUPFAM" id="SSF49265">
    <property type="entry name" value="Fibronectin type III"/>
    <property type="match status" value="2"/>
</dbReference>
<evidence type="ECO:0000256" key="1">
    <source>
        <dbReference type="ARBA" id="ARBA00005399"/>
    </source>
</evidence>
<dbReference type="InterPro" id="IPR050650">
    <property type="entry name" value="Type-II_Cytokine-TF_Rcpt"/>
</dbReference>
<keyword evidence="4" id="KW-0675">Receptor</keyword>
<evidence type="ECO:0000256" key="6">
    <source>
        <dbReference type="SAM" id="Phobius"/>
    </source>
</evidence>
<keyword evidence="2" id="KW-0732">Signal</keyword>
<feature type="transmembrane region" description="Helical" evidence="6">
    <location>
        <begin position="231"/>
        <end position="255"/>
    </location>
</feature>
<evidence type="ECO:0000313" key="8">
    <source>
        <dbReference type="EMBL" id="LAB35993.1"/>
    </source>
</evidence>
<dbReference type="InterPro" id="IPR013783">
    <property type="entry name" value="Ig-like_fold"/>
</dbReference>
<protein>
    <recommendedName>
        <fullName evidence="7">Fibronectin type-III domain-containing protein</fullName>
    </recommendedName>
</protein>